<comment type="caution">
    <text evidence="1">The sequence shown here is derived from an EMBL/GenBank/DDBJ whole genome shotgun (WGS) entry which is preliminary data.</text>
</comment>
<evidence type="ECO:0000313" key="2">
    <source>
        <dbReference type="Proteomes" id="UP001139199"/>
    </source>
</evidence>
<accession>A0A9X1I412</accession>
<protein>
    <submittedName>
        <fullName evidence="1">Uncharacterized protein</fullName>
    </submittedName>
</protein>
<dbReference type="EMBL" id="JAJAPW010000011">
    <property type="protein sequence ID" value="MCB4800238.1"/>
    <property type="molecule type" value="Genomic_DNA"/>
</dbReference>
<dbReference type="RefSeq" id="WP_226544716.1">
    <property type="nucleotide sequence ID" value="NZ_JAJAPW010000011.1"/>
</dbReference>
<dbReference type="Proteomes" id="UP001139199">
    <property type="component" value="Unassembled WGS sequence"/>
</dbReference>
<reference evidence="1" key="1">
    <citation type="submission" date="2021-10" db="EMBL/GenBank/DDBJ databases">
        <title>Tamlana sargassums sp. nov., and Tamlana laminarinivorans sp. nov., two new bacteria isolated from the brown alga.</title>
        <authorList>
            <person name="Li J."/>
        </authorList>
    </citation>
    <scope>NUCLEOTIDE SEQUENCE</scope>
    <source>
        <strain evidence="1">PT2-4</strain>
    </source>
</reference>
<proteinExistence type="predicted"/>
<keyword evidence="2" id="KW-1185">Reference proteome</keyword>
<dbReference type="AlphaFoldDB" id="A0A9X1I412"/>
<sequence>MIHLHINDIIDIEFEVSKKKQLKTTVVIEPFVKNIINNLKDKPVYLNIAQNERKQIKFIRRLQPMKWN</sequence>
<gene>
    <name evidence="1" type="ORF">LG649_15410</name>
</gene>
<organism evidence="1 2">
    <name type="scientific">Neotamlana laminarinivorans</name>
    <dbReference type="NCBI Taxonomy" id="2883124"/>
    <lineage>
        <taxon>Bacteria</taxon>
        <taxon>Pseudomonadati</taxon>
        <taxon>Bacteroidota</taxon>
        <taxon>Flavobacteriia</taxon>
        <taxon>Flavobacteriales</taxon>
        <taxon>Flavobacteriaceae</taxon>
        <taxon>Neotamlana</taxon>
    </lineage>
</organism>
<evidence type="ECO:0000313" key="1">
    <source>
        <dbReference type="EMBL" id="MCB4800238.1"/>
    </source>
</evidence>
<name>A0A9X1I412_9FLAO</name>